<dbReference type="Gene3D" id="3.40.50.12120">
    <property type="entry name" value="POC1 chaperone"/>
    <property type="match status" value="1"/>
</dbReference>
<dbReference type="Proteomes" id="UP000000707">
    <property type="component" value="Unassembled WGS sequence"/>
</dbReference>
<dbReference type="Pfam" id="PF10450">
    <property type="entry name" value="POC1"/>
    <property type="match status" value="1"/>
</dbReference>
<accession>G3BB98</accession>
<proteinExistence type="predicted"/>
<gene>
    <name evidence="1" type="ORF">CANTEDRAFT_94417</name>
</gene>
<dbReference type="GeneID" id="18250396"/>
<dbReference type="RefSeq" id="XP_006687696.1">
    <property type="nucleotide sequence ID" value="XM_006687633.1"/>
</dbReference>
<dbReference type="HOGENOM" id="CLU_082454_0_0_1"/>
<protein>
    <recommendedName>
        <fullName evidence="3">Proteasome assembly chaperone 1</fullName>
    </recommendedName>
</protein>
<dbReference type="STRING" id="590646.G3BB98"/>
<dbReference type="InterPro" id="IPR038605">
    <property type="entry name" value="Pba1_sf"/>
</dbReference>
<keyword evidence="2" id="KW-1185">Reference proteome</keyword>
<reference evidence="1 2" key="1">
    <citation type="journal article" date="2011" name="Proc. Natl. Acad. Sci. U.S.A.">
        <title>Comparative genomics of xylose-fermenting fungi for enhanced biofuel production.</title>
        <authorList>
            <person name="Wohlbach D.J."/>
            <person name="Kuo A."/>
            <person name="Sato T.K."/>
            <person name="Potts K.M."/>
            <person name="Salamov A.A."/>
            <person name="LaButti K.M."/>
            <person name="Sun H."/>
            <person name="Clum A."/>
            <person name="Pangilinan J.L."/>
            <person name="Lindquist E.A."/>
            <person name="Lucas S."/>
            <person name="Lapidus A."/>
            <person name="Jin M."/>
            <person name="Gunawan C."/>
            <person name="Balan V."/>
            <person name="Dale B.E."/>
            <person name="Jeffries T.W."/>
            <person name="Zinkel R."/>
            <person name="Barry K.W."/>
            <person name="Grigoriev I.V."/>
            <person name="Gasch A.P."/>
        </authorList>
    </citation>
    <scope>NUCLEOTIDE SEQUENCE [LARGE SCALE GENOMIC DNA]</scope>
    <source>
        <strain evidence="2">ATCC 10573 / BCRC 21748 / CBS 615 / JCM 9827 / NBRC 10315 / NRRL Y-1498 / VKM Y-70</strain>
    </source>
</reference>
<evidence type="ECO:0000313" key="1">
    <source>
        <dbReference type="EMBL" id="EGV61526.1"/>
    </source>
</evidence>
<evidence type="ECO:0008006" key="3">
    <source>
        <dbReference type="Google" id="ProtNLM"/>
    </source>
</evidence>
<dbReference type="GO" id="GO:0043248">
    <property type="term" value="P:proteasome assembly"/>
    <property type="evidence" value="ECO:0007669"/>
    <property type="project" value="InterPro"/>
</dbReference>
<sequence length="265" mass="29257">MLIKPWTDTQTPRHFLEDEADNETPNLIPHLSIEYAGTSATTLIICPQTVKVITETIGGTKCGEIFIKYPEIPKIVSDSVEDEYDEDEQLYSAIMEKSLKDKFTEFTIPILVHQNSLTVVVPHQTNAVAINALSDKLVEFFSSKITNWITLAPCQLNNNQTLNKFSIGSESELVNSIPTVQPPHFITGIGASVTSTLALTEGVRLVSLILNAEGQPGYEKIDPDSIIDASHVVAELIGLERDAFIKRVSLSVRKFNSYSTSGMYI</sequence>
<organism evidence="2">
    <name type="scientific">Candida tenuis (strain ATCC 10573 / BCRC 21748 / CBS 615 / JCM 9827 / NBRC 10315 / NRRL Y-1498 / VKM Y-70)</name>
    <name type="common">Yeast</name>
    <name type="synonym">Yamadazyma tenuis</name>
    <dbReference type="NCBI Taxonomy" id="590646"/>
    <lineage>
        <taxon>Eukaryota</taxon>
        <taxon>Fungi</taxon>
        <taxon>Dikarya</taxon>
        <taxon>Ascomycota</taxon>
        <taxon>Saccharomycotina</taxon>
        <taxon>Pichiomycetes</taxon>
        <taxon>Debaryomycetaceae</taxon>
        <taxon>Yamadazyma</taxon>
    </lineage>
</organism>
<dbReference type="KEGG" id="cten:18250396"/>
<evidence type="ECO:0000313" key="2">
    <source>
        <dbReference type="Proteomes" id="UP000000707"/>
    </source>
</evidence>
<dbReference type="AlphaFoldDB" id="G3BB98"/>
<name>G3BB98_CANTC</name>
<dbReference type="OrthoDB" id="3980818at2759"/>
<dbReference type="eggNOG" id="ENOG502RY9B">
    <property type="taxonomic scope" value="Eukaryota"/>
</dbReference>
<dbReference type="EMBL" id="GL996527">
    <property type="protein sequence ID" value="EGV61526.1"/>
    <property type="molecule type" value="Genomic_DNA"/>
</dbReference>
<dbReference type="InterPro" id="IPR018855">
    <property type="entry name" value="Psome_chaperone_1_fun"/>
</dbReference>